<organism evidence="1 2">
    <name type="scientific">Desulfosporosinus fructosivorans</name>
    <dbReference type="NCBI Taxonomy" id="2018669"/>
    <lineage>
        <taxon>Bacteria</taxon>
        <taxon>Bacillati</taxon>
        <taxon>Bacillota</taxon>
        <taxon>Clostridia</taxon>
        <taxon>Eubacteriales</taxon>
        <taxon>Desulfitobacteriaceae</taxon>
        <taxon>Desulfosporosinus</taxon>
    </lineage>
</organism>
<comment type="caution">
    <text evidence="1">The sequence shown here is derived from an EMBL/GenBank/DDBJ whole genome shotgun (WGS) entry which is preliminary data.</text>
</comment>
<dbReference type="InterPro" id="IPR025855">
    <property type="entry name" value="Replic_Relax"/>
</dbReference>
<keyword evidence="2" id="KW-1185">Reference proteome</keyword>
<sequence>MKLPKYLIESKAPPPLTLTSTTQCKLTNHQICSYRDSRVIASLEHYGLLNTNQIYSLHFSSVSKQMCNRRLRMLVKRKAIKPPGRYSISEPNFYFLDKRPQSHIEHRLGVNWIVIWFEKYGKRIKGDVIYQVDFEVDYKIIKPDAFLVVQARDKSLWFFFLEFDRAESGNDFGKKVKKYNDLFETGMKSAWWRQHTDGFPSIYVVTTGSKEKIKKKISENNRHGLDFQIFSLEWIITQCSKKQGG</sequence>
<accession>A0A4Z0R2H6</accession>
<evidence type="ECO:0008006" key="3">
    <source>
        <dbReference type="Google" id="ProtNLM"/>
    </source>
</evidence>
<dbReference type="Pfam" id="PF13814">
    <property type="entry name" value="Replic_Relax"/>
    <property type="match status" value="1"/>
</dbReference>
<evidence type="ECO:0000313" key="1">
    <source>
        <dbReference type="EMBL" id="TGE35846.1"/>
    </source>
</evidence>
<dbReference type="AlphaFoldDB" id="A0A4Z0R2H6"/>
<proteinExistence type="predicted"/>
<reference evidence="1 2" key="1">
    <citation type="submission" date="2019-03" db="EMBL/GenBank/DDBJ databases">
        <title>Draft Genome Sequence of Desulfosporosinus fructosivorans Strain 63.6F, Isolated from Marine Sediment in the Baltic Sea.</title>
        <authorList>
            <person name="Hausmann B."/>
            <person name="Vandieken V."/>
            <person name="Pjevac P."/>
            <person name="Schreck K."/>
            <person name="Herbold C.W."/>
            <person name="Loy A."/>
        </authorList>
    </citation>
    <scope>NUCLEOTIDE SEQUENCE [LARGE SCALE GENOMIC DNA]</scope>
    <source>
        <strain evidence="1 2">63.6F</strain>
    </source>
</reference>
<dbReference type="Proteomes" id="UP000298460">
    <property type="component" value="Unassembled WGS sequence"/>
</dbReference>
<dbReference type="EMBL" id="SPQQ01000010">
    <property type="protein sequence ID" value="TGE35846.1"/>
    <property type="molecule type" value="Genomic_DNA"/>
</dbReference>
<protein>
    <recommendedName>
        <fullName evidence="3">Replication-relaxation</fullName>
    </recommendedName>
</protein>
<name>A0A4Z0R2H6_9FIRM</name>
<evidence type="ECO:0000313" key="2">
    <source>
        <dbReference type="Proteomes" id="UP000298460"/>
    </source>
</evidence>
<gene>
    <name evidence="1" type="ORF">E4K67_22255</name>
</gene>